<gene>
    <name evidence="3" type="ordered locus">Plabr_1383</name>
</gene>
<dbReference type="GO" id="GO:0016491">
    <property type="term" value="F:oxidoreductase activity"/>
    <property type="evidence" value="ECO:0007669"/>
    <property type="project" value="UniProtKB-KW"/>
</dbReference>
<evidence type="ECO:0000259" key="2">
    <source>
        <dbReference type="Pfam" id="PF01408"/>
    </source>
</evidence>
<dbReference type="EMBL" id="CP002546">
    <property type="protein sequence ID" value="ADY58995.1"/>
    <property type="molecule type" value="Genomic_DNA"/>
</dbReference>
<feature type="domain" description="Gfo/Idh/MocA-like oxidoreductase N-terminal" evidence="2">
    <location>
        <begin position="1"/>
        <end position="133"/>
    </location>
</feature>
<reference evidence="4" key="1">
    <citation type="submission" date="2011-02" db="EMBL/GenBank/DDBJ databases">
        <title>The complete genome of Planctomyces brasiliensis DSM 5305.</title>
        <authorList>
            <person name="Lucas S."/>
            <person name="Copeland A."/>
            <person name="Lapidus A."/>
            <person name="Bruce D."/>
            <person name="Goodwin L."/>
            <person name="Pitluck S."/>
            <person name="Kyrpides N."/>
            <person name="Mavromatis K."/>
            <person name="Pagani I."/>
            <person name="Ivanova N."/>
            <person name="Ovchinnikova G."/>
            <person name="Lu M."/>
            <person name="Detter J.C."/>
            <person name="Han C."/>
            <person name="Land M."/>
            <person name="Hauser L."/>
            <person name="Markowitz V."/>
            <person name="Cheng J.-F."/>
            <person name="Hugenholtz P."/>
            <person name="Woyke T."/>
            <person name="Wu D."/>
            <person name="Tindall B."/>
            <person name="Pomrenke H.G."/>
            <person name="Brambilla E."/>
            <person name="Klenk H.-P."/>
            <person name="Eisen J.A."/>
        </authorList>
    </citation>
    <scope>NUCLEOTIDE SEQUENCE [LARGE SCALE GENOMIC DNA]</scope>
    <source>
        <strain evidence="4">ATCC 49424 / DSM 5305 / JCM 21570 / NBRC 103401 / IFAM 1448</strain>
    </source>
</reference>
<dbReference type="Gene3D" id="3.30.360.10">
    <property type="entry name" value="Dihydrodipicolinate Reductase, domain 2"/>
    <property type="match status" value="1"/>
</dbReference>
<dbReference type="InterPro" id="IPR050463">
    <property type="entry name" value="Gfo/Idh/MocA_oxidrdct_glycsds"/>
</dbReference>
<dbReference type="Gene3D" id="3.40.50.720">
    <property type="entry name" value="NAD(P)-binding Rossmann-like Domain"/>
    <property type="match status" value="1"/>
</dbReference>
<organism evidence="3 4">
    <name type="scientific">Rubinisphaera brasiliensis (strain ATCC 49424 / DSM 5305 / JCM 21570 / IAM 15109 / NBRC 103401 / IFAM 1448)</name>
    <name type="common">Planctomyces brasiliensis</name>
    <dbReference type="NCBI Taxonomy" id="756272"/>
    <lineage>
        <taxon>Bacteria</taxon>
        <taxon>Pseudomonadati</taxon>
        <taxon>Planctomycetota</taxon>
        <taxon>Planctomycetia</taxon>
        <taxon>Planctomycetales</taxon>
        <taxon>Planctomycetaceae</taxon>
        <taxon>Rubinisphaera</taxon>
    </lineage>
</organism>
<protein>
    <submittedName>
        <fullName evidence="3">Oxidoreductase domain protein</fullName>
    </submittedName>
</protein>
<evidence type="ECO:0000313" key="3">
    <source>
        <dbReference type="EMBL" id="ADY58995.1"/>
    </source>
</evidence>
<dbReference type="PANTHER" id="PTHR43818:SF11">
    <property type="entry name" value="BCDNA.GH03377"/>
    <property type="match status" value="1"/>
</dbReference>
<dbReference type="InterPro" id="IPR000683">
    <property type="entry name" value="Gfo/Idh/MocA-like_OxRdtase_N"/>
</dbReference>
<dbReference type="STRING" id="756272.Plabr_1383"/>
<dbReference type="SUPFAM" id="SSF51735">
    <property type="entry name" value="NAD(P)-binding Rossmann-fold domains"/>
    <property type="match status" value="1"/>
</dbReference>
<dbReference type="PANTHER" id="PTHR43818">
    <property type="entry name" value="BCDNA.GH03377"/>
    <property type="match status" value="1"/>
</dbReference>
<accession>F0SPN6</accession>
<dbReference type="eggNOG" id="COG0673">
    <property type="taxonomic scope" value="Bacteria"/>
</dbReference>
<evidence type="ECO:0000256" key="1">
    <source>
        <dbReference type="ARBA" id="ARBA00023002"/>
    </source>
</evidence>
<sequence>MNIGIIGLGFMGMTHFTAAQSLRGVTPLAFATRNPKKLKGDWSSIQGNFGPRGDKQTDLTGVTPYADYKDLIADPNIDLVDICLPIEQHEQVTIEALQAGKHVLVEKPVALELAAANRMKKAAEKAGKHLMVGQSLCFFPEFRFLAECIQQEKYGKLVALNVRRMISPPKWLNLPDDLAALGGFGIDLHIHDNHFLAATLGMPEKVFAVGQMIGEHVNHTQTNYVYPNGPAVTCVSGAIATSALEFAHGYQAYFEEATIEFDAGTYGKEWVVNRPLTVLAKSGRVQTPRLKGGSEWFSAFAEELKAAAHVLKNNEMSPFLSVDNATAGLKLCHLEAKSIETGKLVKV</sequence>
<dbReference type="InterPro" id="IPR036291">
    <property type="entry name" value="NAD(P)-bd_dom_sf"/>
</dbReference>
<dbReference type="KEGG" id="pbs:Plabr_1383"/>
<keyword evidence="1" id="KW-0560">Oxidoreductase</keyword>
<dbReference type="GO" id="GO:0000166">
    <property type="term" value="F:nucleotide binding"/>
    <property type="evidence" value="ECO:0007669"/>
    <property type="project" value="InterPro"/>
</dbReference>
<dbReference type="Proteomes" id="UP000006860">
    <property type="component" value="Chromosome"/>
</dbReference>
<keyword evidence="4" id="KW-1185">Reference proteome</keyword>
<evidence type="ECO:0000313" key="4">
    <source>
        <dbReference type="Proteomes" id="UP000006860"/>
    </source>
</evidence>
<dbReference type="RefSeq" id="WP_013627725.1">
    <property type="nucleotide sequence ID" value="NC_015174.1"/>
</dbReference>
<dbReference type="AlphaFoldDB" id="F0SPN6"/>
<dbReference type="SUPFAM" id="SSF55347">
    <property type="entry name" value="Glyceraldehyde-3-phosphate dehydrogenase-like, C-terminal domain"/>
    <property type="match status" value="1"/>
</dbReference>
<dbReference type="OrthoDB" id="9783105at2"/>
<proteinExistence type="predicted"/>
<dbReference type="HOGENOM" id="CLU_023194_1_2_0"/>
<name>F0SPN6_RUBBR</name>
<dbReference type="Pfam" id="PF01408">
    <property type="entry name" value="GFO_IDH_MocA"/>
    <property type="match status" value="1"/>
</dbReference>